<sequence>MILAFDVHYGEDKAFVAGVGFHSWQDRVAEGEYHCIVNGIESYEPGSFYKREMPCILALLNEHQLSPEIIVVDGYVYLDGHSRAGLGKHLYDALNQEVPIIGVAKQAFKGISDDYAMTRGSSKKPLFVTSAGVSLESAKSDIETMAGENRIPLLLKKVDQLCRELGSD</sequence>
<keyword evidence="1" id="KW-0540">Nuclease</keyword>
<keyword evidence="1" id="KW-0378">Hydrolase</keyword>
<dbReference type="GO" id="GO:0006281">
    <property type="term" value="P:DNA repair"/>
    <property type="evidence" value="ECO:0007669"/>
    <property type="project" value="InterPro"/>
</dbReference>
<dbReference type="GO" id="GO:0043737">
    <property type="term" value="F:deoxyribonuclease V activity"/>
    <property type="evidence" value="ECO:0007669"/>
    <property type="project" value="UniProtKB-EC"/>
</dbReference>
<proteinExistence type="predicted"/>
<dbReference type="EMBL" id="UOFL01000222">
    <property type="protein sequence ID" value="VAW81679.1"/>
    <property type="molecule type" value="Genomic_DNA"/>
</dbReference>
<dbReference type="EC" id="3.1.21.7" evidence="1"/>
<name>A0A3B0Z5Y6_9ZZZZ</name>
<dbReference type="AlphaFoldDB" id="A0A3B0Z5Y6"/>
<reference evidence="1" key="1">
    <citation type="submission" date="2018-06" db="EMBL/GenBank/DDBJ databases">
        <authorList>
            <person name="Zhirakovskaya E."/>
        </authorList>
    </citation>
    <scope>NUCLEOTIDE SEQUENCE</scope>
</reference>
<accession>A0A3B0Z5Y6</accession>
<dbReference type="InterPro" id="IPR007581">
    <property type="entry name" value="Endonuclease-V"/>
</dbReference>
<evidence type="ECO:0000313" key="1">
    <source>
        <dbReference type="EMBL" id="VAW81679.1"/>
    </source>
</evidence>
<dbReference type="Gene3D" id="3.30.2170.10">
    <property type="entry name" value="archaeoglobus fulgidus dsm 4304 superfamily"/>
    <property type="match status" value="1"/>
</dbReference>
<dbReference type="Pfam" id="PF04493">
    <property type="entry name" value="Endonuclease_5"/>
    <property type="match status" value="1"/>
</dbReference>
<protein>
    <submittedName>
        <fullName evidence="1">Endonuclease V</fullName>
        <ecNumber evidence="1">3.1.21.7</ecNumber>
    </submittedName>
</protein>
<keyword evidence="1" id="KW-0255">Endonuclease</keyword>
<gene>
    <name evidence="1" type="ORF">MNBD_GAMMA12-732</name>
</gene>
<organism evidence="1">
    <name type="scientific">hydrothermal vent metagenome</name>
    <dbReference type="NCBI Taxonomy" id="652676"/>
    <lineage>
        <taxon>unclassified sequences</taxon>
        <taxon>metagenomes</taxon>
        <taxon>ecological metagenomes</taxon>
    </lineage>
</organism>